<dbReference type="CDD" id="cd06225">
    <property type="entry name" value="HAMP"/>
    <property type="match status" value="1"/>
</dbReference>
<dbReference type="GO" id="GO:0005524">
    <property type="term" value="F:ATP binding"/>
    <property type="evidence" value="ECO:0007669"/>
    <property type="project" value="UniProtKB-KW"/>
</dbReference>
<dbReference type="InterPro" id="IPR050482">
    <property type="entry name" value="Sensor_HK_TwoCompSys"/>
</dbReference>
<sequence length="488" mass="55158">MKLILKPNSIRVKLLLGLALVSFFICFSLMFGQFFVNQQARYAVSHGAFDEWFDDTVTNPILASIHDTPELTKSLKQITEPIFIDPQNCNELPRVIAIAIVDKQSKLVSQSGDFDFNAGDLGAQLPIRSRDDLSDVLMDRYNTGIEPYIGDNKLVIKPIVDSNAQTIGATITVIKDVQYLLNDHWTVILKKQNLLDTVFSALMVSLMMIPAGAIVIFIAGRKLNQRLGHLHDVIHQWYQGKFEAKIRIKSNDEIGQSFERLNQLSEKLNQLVTERQHHAAEYEREKLASDLHDTVKQKLFANNLLLASCLKLSENLPENLNENTLKNTLAQVITSNQLAFKQVNDLVEQRYESSFVPIKIYYQKLVHTWQAETNITVELNIDLTDKHENSALFLDNYLILCSALKEGLQNVNKHSQASKVKVELLESNGGVMLIVKDNGRLTESSTLELGQGLSILRSRVEKLFGRFDFEFISTAPFTGAKLTIWLVS</sequence>
<evidence type="ECO:0000259" key="11">
    <source>
        <dbReference type="PROSITE" id="PS50885"/>
    </source>
</evidence>
<dbReference type="PROSITE" id="PS50885">
    <property type="entry name" value="HAMP"/>
    <property type="match status" value="1"/>
</dbReference>
<dbReference type="CDD" id="cd16917">
    <property type="entry name" value="HATPase_UhpB-NarQ-NarX-like"/>
    <property type="match status" value="1"/>
</dbReference>
<accession>A0A3A6TD08</accession>
<evidence type="ECO:0000256" key="9">
    <source>
        <dbReference type="ARBA" id="ARBA00023012"/>
    </source>
</evidence>
<protein>
    <recommendedName>
        <fullName evidence="3">histidine kinase</fullName>
        <ecNumber evidence="3">2.7.13.3</ecNumber>
    </recommendedName>
</protein>
<keyword evidence="10" id="KW-0812">Transmembrane</keyword>
<dbReference type="EC" id="2.7.13.3" evidence="3"/>
<dbReference type="GO" id="GO:0046983">
    <property type="term" value="F:protein dimerization activity"/>
    <property type="evidence" value="ECO:0007669"/>
    <property type="project" value="InterPro"/>
</dbReference>
<dbReference type="Gene3D" id="3.30.565.10">
    <property type="entry name" value="Histidine kinase-like ATPase, C-terminal domain"/>
    <property type="match status" value="1"/>
</dbReference>
<evidence type="ECO:0000256" key="10">
    <source>
        <dbReference type="SAM" id="Phobius"/>
    </source>
</evidence>
<dbReference type="GO" id="GO:0000155">
    <property type="term" value="F:phosphorelay sensor kinase activity"/>
    <property type="evidence" value="ECO:0007669"/>
    <property type="project" value="InterPro"/>
</dbReference>
<keyword evidence="10" id="KW-0472">Membrane</keyword>
<keyword evidence="5" id="KW-0808">Transferase</keyword>
<keyword evidence="9" id="KW-0902">Two-component regulatory system</keyword>
<comment type="subcellular location">
    <subcellularLocation>
        <location evidence="2">Membrane</location>
    </subcellularLocation>
</comment>
<evidence type="ECO:0000256" key="6">
    <source>
        <dbReference type="ARBA" id="ARBA00022741"/>
    </source>
</evidence>
<dbReference type="InterPro" id="IPR003660">
    <property type="entry name" value="HAMP_dom"/>
</dbReference>
<evidence type="ECO:0000313" key="13">
    <source>
        <dbReference type="Proteomes" id="UP000273022"/>
    </source>
</evidence>
<dbReference type="AlphaFoldDB" id="A0A3A6TD08"/>
<evidence type="ECO:0000256" key="7">
    <source>
        <dbReference type="ARBA" id="ARBA00022777"/>
    </source>
</evidence>
<organism evidence="12 13">
    <name type="scientific">Parashewanella spongiae</name>
    <dbReference type="NCBI Taxonomy" id="342950"/>
    <lineage>
        <taxon>Bacteria</taxon>
        <taxon>Pseudomonadati</taxon>
        <taxon>Pseudomonadota</taxon>
        <taxon>Gammaproteobacteria</taxon>
        <taxon>Alteromonadales</taxon>
        <taxon>Shewanellaceae</taxon>
        <taxon>Parashewanella</taxon>
    </lineage>
</organism>
<dbReference type="InterPro" id="IPR036890">
    <property type="entry name" value="HATPase_C_sf"/>
</dbReference>
<feature type="transmembrane region" description="Helical" evidence="10">
    <location>
        <begin position="198"/>
        <end position="219"/>
    </location>
</feature>
<gene>
    <name evidence="12" type="ORF">D5R81_17965</name>
</gene>
<evidence type="ECO:0000256" key="4">
    <source>
        <dbReference type="ARBA" id="ARBA00022553"/>
    </source>
</evidence>
<dbReference type="Pfam" id="PF07730">
    <property type="entry name" value="HisKA_3"/>
    <property type="match status" value="1"/>
</dbReference>
<evidence type="ECO:0000256" key="3">
    <source>
        <dbReference type="ARBA" id="ARBA00012438"/>
    </source>
</evidence>
<feature type="domain" description="HAMP" evidence="11">
    <location>
        <begin position="221"/>
        <end position="273"/>
    </location>
</feature>
<evidence type="ECO:0000256" key="1">
    <source>
        <dbReference type="ARBA" id="ARBA00000085"/>
    </source>
</evidence>
<reference evidence="12 13" key="1">
    <citation type="submission" date="2018-09" db="EMBL/GenBank/DDBJ databases">
        <title>Phylogeny of the Shewanellaceae, and recommendation for two new genera, Pseudoshewanella and Parashewanella.</title>
        <authorList>
            <person name="Wang G."/>
        </authorList>
    </citation>
    <scope>NUCLEOTIDE SEQUENCE [LARGE SCALE GENOMIC DNA]</scope>
    <source>
        <strain evidence="12 13">KCTC 22492</strain>
    </source>
</reference>
<dbReference type="InterPro" id="IPR011712">
    <property type="entry name" value="Sig_transdc_His_kin_sub3_dim/P"/>
</dbReference>
<keyword evidence="7" id="KW-0418">Kinase</keyword>
<keyword evidence="6" id="KW-0547">Nucleotide-binding</keyword>
<evidence type="ECO:0000256" key="8">
    <source>
        <dbReference type="ARBA" id="ARBA00022840"/>
    </source>
</evidence>
<keyword evidence="10" id="KW-1133">Transmembrane helix</keyword>
<evidence type="ECO:0000313" key="12">
    <source>
        <dbReference type="EMBL" id="RJY06204.1"/>
    </source>
</evidence>
<name>A0A3A6TD08_9GAMM</name>
<evidence type="ECO:0000256" key="5">
    <source>
        <dbReference type="ARBA" id="ARBA00022679"/>
    </source>
</evidence>
<evidence type="ECO:0000256" key="2">
    <source>
        <dbReference type="ARBA" id="ARBA00004370"/>
    </source>
</evidence>
<feature type="transmembrane region" description="Helical" evidence="10">
    <location>
        <begin position="12"/>
        <end position="36"/>
    </location>
</feature>
<dbReference type="GO" id="GO:0016020">
    <property type="term" value="C:membrane"/>
    <property type="evidence" value="ECO:0007669"/>
    <property type="project" value="UniProtKB-SubCell"/>
</dbReference>
<comment type="catalytic activity">
    <reaction evidence="1">
        <text>ATP + protein L-histidine = ADP + protein N-phospho-L-histidine.</text>
        <dbReference type="EC" id="2.7.13.3"/>
    </reaction>
</comment>
<proteinExistence type="predicted"/>
<dbReference type="PANTHER" id="PTHR24421">
    <property type="entry name" value="NITRATE/NITRITE SENSOR PROTEIN NARX-RELATED"/>
    <property type="match status" value="1"/>
</dbReference>
<dbReference type="RefSeq" id="WP_121854986.1">
    <property type="nucleotide sequence ID" value="NZ_CP037952.1"/>
</dbReference>
<comment type="caution">
    <text evidence="12">The sequence shown here is derived from an EMBL/GenBank/DDBJ whole genome shotgun (WGS) entry which is preliminary data.</text>
</comment>
<keyword evidence="13" id="KW-1185">Reference proteome</keyword>
<dbReference type="Gene3D" id="6.10.340.10">
    <property type="match status" value="1"/>
</dbReference>
<dbReference type="Proteomes" id="UP000273022">
    <property type="component" value="Unassembled WGS sequence"/>
</dbReference>
<dbReference type="Gene3D" id="1.20.5.1930">
    <property type="match status" value="1"/>
</dbReference>
<keyword evidence="4" id="KW-0597">Phosphoprotein</keyword>
<dbReference type="EMBL" id="QYYH01000169">
    <property type="protein sequence ID" value="RJY06204.1"/>
    <property type="molecule type" value="Genomic_DNA"/>
</dbReference>
<dbReference type="OrthoDB" id="9811306at2"/>
<dbReference type="SUPFAM" id="SSF55874">
    <property type="entry name" value="ATPase domain of HSP90 chaperone/DNA topoisomerase II/histidine kinase"/>
    <property type="match status" value="1"/>
</dbReference>
<dbReference type="PANTHER" id="PTHR24421:SF10">
    <property type="entry name" value="NITRATE_NITRITE SENSOR PROTEIN NARQ"/>
    <property type="match status" value="1"/>
</dbReference>
<keyword evidence="8" id="KW-0067">ATP-binding</keyword>